<proteinExistence type="predicted"/>
<feature type="region of interest" description="Disordered" evidence="1">
    <location>
        <begin position="50"/>
        <end position="110"/>
    </location>
</feature>
<dbReference type="AlphaFoldDB" id="A0A919FHE0"/>
<feature type="compositionally biased region" description="Basic and acidic residues" evidence="1">
    <location>
        <begin position="50"/>
        <end position="90"/>
    </location>
</feature>
<name>A0A919FHE0_9ACTN</name>
<organism evidence="3 4">
    <name type="scientific">Kitasatospora indigofera</name>
    <dbReference type="NCBI Taxonomy" id="67307"/>
    <lineage>
        <taxon>Bacteria</taxon>
        <taxon>Bacillati</taxon>
        <taxon>Actinomycetota</taxon>
        <taxon>Actinomycetes</taxon>
        <taxon>Kitasatosporales</taxon>
        <taxon>Streptomycetaceae</taxon>
        <taxon>Kitasatospora</taxon>
    </lineage>
</organism>
<accession>A0A919FHE0</accession>
<comment type="caution">
    <text evidence="3">The sequence shown here is derived from an EMBL/GenBank/DDBJ whole genome shotgun (WGS) entry which is preliminary data.</text>
</comment>
<gene>
    <name evidence="3" type="ORF">GCM10018781_18390</name>
</gene>
<keyword evidence="2" id="KW-1133">Transmembrane helix</keyword>
<evidence type="ECO:0000256" key="1">
    <source>
        <dbReference type="SAM" id="MobiDB-lite"/>
    </source>
</evidence>
<evidence type="ECO:0000313" key="4">
    <source>
        <dbReference type="Proteomes" id="UP000617734"/>
    </source>
</evidence>
<evidence type="ECO:0000256" key="2">
    <source>
        <dbReference type="SAM" id="Phobius"/>
    </source>
</evidence>
<reference evidence="3" key="1">
    <citation type="journal article" date="2014" name="Int. J. Syst. Evol. Microbiol.">
        <title>Complete genome sequence of Corynebacterium casei LMG S-19264T (=DSM 44701T), isolated from a smear-ripened cheese.</title>
        <authorList>
            <consortium name="US DOE Joint Genome Institute (JGI-PGF)"/>
            <person name="Walter F."/>
            <person name="Albersmeier A."/>
            <person name="Kalinowski J."/>
            <person name="Ruckert C."/>
        </authorList>
    </citation>
    <scope>NUCLEOTIDE SEQUENCE</scope>
    <source>
        <strain evidence="3">JCM 4646</strain>
    </source>
</reference>
<feature type="region of interest" description="Disordered" evidence="1">
    <location>
        <begin position="1"/>
        <end position="21"/>
    </location>
</feature>
<reference evidence="3" key="2">
    <citation type="submission" date="2020-09" db="EMBL/GenBank/DDBJ databases">
        <authorList>
            <person name="Sun Q."/>
            <person name="Ohkuma M."/>
        </authorList>
    </citation>
    <scope>NUCLEOTIDE SEQUENCE</scope>
    <source>
        <strain evidence="3">JCM 4646</strain>
    </source>
</reference>
<evidence type="ECO:0008006" key="5">
    <source>
        <dbReference type="Google" id="ProtNLM"/>
    </source>
</evidence>
<dbReference type="EMBL" id="BNBO01000006">
    <property type="protein sequence ID" value="GHH65613.1"/>
    <property type="molecule type" value="Genomic_DNA"/>
</dbReference>
<dbReference type="Proteomes" id="UP000617734">
    <property type="component" value="Unassembled WGS sequence"/>
</dbReference>
<keyword evidence="2" id="KW-0472">Membrane</keyword>
<evidence type="ECO:0000313" key="3">
    <source>
        <dbReference type="EMBL" id="GHH65613.1"/>
    </source>
</evidence>
<sequence length="179" mass="17451">MGAPQEQPGAGRPGKGRAGRWVRGRSARWVVAGAAVVVIGGGAAAVAVHHEEEGRHGGDRVSAAGEHERFDGRAAHKGGDGGRDGGRDGQRAAGPGGRRADGPDAKAAPAPLPSLAAADAVAKAAAAVPDGRVESLAAVAEQGGGRAWRAVVVGPDGVRHLVTVDGVGGTVTGNTVIGG</sequence>
<feature type="transmembrane region" description="Helical" evidence="2">
    <location>
        <begin position="29"/>
        <end position="48"/>
    </location>
</feature>
<keyword evidence="4" id="KW-1185">Reference proteome</keyword>
<keyword evidence="2" id="KW-0812">Transmembrane</keyword>
<protein>
    <recommendedName>
        <fullName evidence="5">PepSY domain-containing protein</fullName>
    </recommendedName>
</protein>